<dbReference type="EMBL" id="FOLE01000001">
    <property type="protein sequence ID" value="SFB77571.1"/>
    <property type="molecule type" value="Genomic_DNA"/>
</dbReference>
<organism evidence="1 2">
    <name type="scientific">Flexibacter flexilis DSM 6793</name>
    <dbReference type="NCBI Taxonomy" id="927664"/>
    <lineage>
        <taxon>Bacteria</taxon>
        <taxon>Pseudomonadati</taxon>
        <taxon>Bacteroidota</taxon>
        <taxon>Cytophagia</taxon>
        <taxon>Cytophagales</taxon>
        <taxon>Flexibacteraceae</taxon>
        <taxon>Flexibacter</taxon>
    </lineage>
</organism>
<gene>
    <name evidence="1" type="ORF">SAMN05421780_101424</name>
</gene>
<protein>
    <submittedName>
        <fullName evidence="1">Uncharacterized protein</fullName>
    </submittedName>
</protein>
<evidence type="ECO:0000313" key="2">
    <source>
        <dbReference type="Proteomes" id="UP000199514"/>
    </source>
</evidence>
<proteinExistence type="predicted"/>
<keyword evidence="2" id="KW-1185">Reference proteome</keyword>
<evidence type="ECO:0000313" key="1">
    <source>
        <dbReference type="EMBL" id="SFB77571.1"/>
    </source>
</evidence>
<dbReference type="AlphaFoldDB" id="A0A1I1DRP4"/>
<sequence>MAAVTLGLGLFACEKGSEKANLAPSTTIAIDKINLAGSSRLVSTVQLNWTGFDQDGYVTGFEISKDGGQTWATTTKSDSLFRFSFSPNTDTTDIHFLARAIDNDGQKDATPASLIIPIKNTPPTVRVDSSSISLSDTVFSVLTMGWNATDSDGDNTLQSVSIKINDGDWYNLSPTVKLVSFVPETPMQNGATQSKIYQGYGNTLLSAKIAGLRVGDTNRVYIKAQDAANTESLVYKSKAYYVARQKSDLLVIDTHNGTTTPTPEATYLPLLSSVYTAGYDRINMLSNNKANQPKLWNTTFALVLGLYKKVFWYSDDSKGSVVEPNSMPLESATATLQNFLNNGGKVFITSKFPDGSSRLSRDSQLLSVLAVDSIAWQSSNLRLLGNRTVTSLKTGFPNLRTLTSAAGGTITGLDVFYTKADSLYECPVSPASGTWTGANNVSLVKNYSNGRTNLVFFSVELHLLNGDAAALNTTFNKVLNEEFNW</sequence>
<accession>A0A1I1DRP4</accession>
<name>A0A1I1DRP4_9BACT</name>
<dbReference type="Proteomes" id="UP000199514">
    <property type="component" value="Unassembled WGS sequence"/>
</dbReference>
<reference evidence="1 2" key="1">
    <citation type="submission" date="2016-10" db="EMBL/GenBank/DDBJ databases">
        <authorList>
            <person name="de Groot N.N."/>
        </authorList>
    </citation>
    <scope>NUCLEOTIDE SEQUENCE [LARGE SCALE GENOMIC DNA]</scope>
    <source>
        <strain evidence="1 2">DSM 6793</strain>
    </source>
</reference>
<dbReference type="STRING" id="927664.SAMN05421780_101424"/>